<evidence type="ECO:0000259" key="2">
    <source>
        <dbReference type="PROSITE" id="PS50076"/>
    </source>
</evidence>
<accession>A0ABU1DIK8</accession>
<proteinExistence type="predicted"/>
<dbReference type="Pfam" id="PF00226">
    <property type="entry name" value="DnaJ"/>
    <property type="match status" value="1"/>
</dbReference>
<evidence type="ECO:0000313" key="3">
    <source>
        <dbReference type="EMBL" id="MDR4307936.1"/>
    </source>
</evidence>
<feature type="domain" description="J" evidence="2">
    <location>
        <begin position="3"/>
        <end position="68"/>
    </location>
</feature>
<dbReference type="Pfam" id="PF01556">
    <property type="entry name" value="DnaJ_C"/>
    <property type="match status" value="1"/>
</dbReference>
<protein>
    <submittedName>
        <fullName evidence="3">J domain-containing protein</fullName>
    </submittedName>
</protein>
<evidence type="ECO:0000256" key="1">
    <source>
        <dbReference type="ARBA" id="ARBA00023186"/>
    </source>
</evidence>
<dbReference type="InterPro" id="IPR036869">
    <property type="entry name" value="J_dom_sf"/>
</dbReference>
<keyword evidence="1" id="KW-0143">Chaperone</keyword>
<name>A0ABU1DIK8_9HYPH</name>
<dbReference type="PANTHER" id="PTHR43096:SF52">
    <property type="entry name" value="DNAJ HOMOLOG 1, MITOCHONDRIAL-RELATED"/>
    <property type="match status" value="1"/>
</dbReference>
<dbReference type="InterPro" id="IPR018253">
    <property type="entry name" value="DnaJ_domain_CS"/>
</dbReference>
<dbReference type="InterPro" id="IPR008971">
    <property type="entry name" value="HSP40/DnaJ_pept-bd"/>
</dbReference>
<dbReference type="Proteomes" id="UP001181622">
    <property type="component" value="Unassembled WGS sequence"/>
</dbReference>
<reference evidence="3" key="1">
    <citation type="submission" date="2020-10" db="EMBL/GenBank/DDBJ databases">
        <authorList>
            <person name="Abbas A."/>
            <person name="Razzaq R."/>
            <person name="Waqas M."/>
            <person name="Abbas N."/>
            <person name="Nielsen T.K."/>
            <person name="Hansen L.H."/>
            <person name="Hussain S."/>
            <person name="Shahid M."/>
        </authorList>
    </citation>
    <scope>NUCLEOTIDE SEQUENCE</scope>
    <source>
        <strain evidence="3">S14</strain>
    </source>
</reference>
<dbReference type="SMART" id="SM00271">
    <property type="entry name" value="DnaJ"/>
    <property type="match status" value="1"/>
</dbReference>
<dbReference type="Gene3D" id="2.60.260.20">
    <property type="entry name" value="Urease metallochaperone UreE, N-terminal domain"/>
    <property type="match status" value="2"/>
</dbReference>
<comment type="caution">
    <text evidence="3">The sequence shown here is derived from an EMBL/GenBank/DDBJ whole genome shotgun (WGS) entry which is preliminary data.</text>
</comment>
<dbReference type="SUPFAM" id="SSF49493">
    <property type="entry name" value="HSP40/DnaJ peptide-binding domain"/>
    <property type="match status" value="2"/>
</dbReference>
<dbReference type="InterPro" id="IPR001623">
    <property type="entry name" value="DnaJ_domain"/>
</dbReference>
<dbReference type="RefSeq" id="WP_309393260.1">
    <property type="nucleotide sequence ID" value="NZ_JADBEO010000036.1"/>
</dbReference>
<organism evidence="3 4">
    <name type="scientific">Chelatococcus sambhunathii</name>
    <dbReference type="NCBI Taxonomy" id="363953"/>
    <lineage>
        <taxon>Bacteria</taxon>
        <taxon>Pseudomonadati</taxon>
        <taxon>Pseudomonadota</taxon>
        <taxon>Alphaproteobacteria</taxon>
        <taxon>Hyphomicrobiales</taxon>
        <taxon>Chelatococcaceae</taxon>
        <taxon>Chelatococcus</taxon>
    </lineage>
</organism>
<dbReference type="EMBL" id="JADBEO010000036">
    <property type="protein sequence ID" value="MDR4307936.1"/>
    <property type="molecule type" value="Genomic_DNA"/>
</dbReference>
<gene>
    <name evidence="3" type="ORF">IHQ68_15040</name>
</gene>
<sequence>MRDPYDVLGVARSASDAEVKKAYRKLAKTWHPDQKPDDPKAKEKFAEIGQAYEILSDKEKRGQFDRGEIDAEGKPRFQGFAGGGPWAQSGAAGAGARGARFDFGFGGAGPRGRAGAGAQEDIIEEILGAFGGGRRARASENPFGGEPPKGEDLRAEIVAPFRDWALGGKCRVRLQPGKELEVSIPAGIEEGKTIRLKGQGLPSGLGGAPGDALITVRVGKDPQFRADGKDIRVEVPITLYEAVLGGKVRVPTLTGAVEMTVPPGSDGARTLRLRGKGVQAKSGAGDLLVELRIALPKGGDPRLVEYAEAMKANAPYDPRD</sequence>
<dbReference type="PROSITE" id="PS00636">
    <property type="entry name" value="DNAJ_1"/>
    <property type="match status" value="1"/>
</dbReference>
<keyword evidence="4" id="KW-1185">Reference proteome</keyword>
<dbReference type="InterPro" id="IPR002939">
    <property type="entry name" value="DnaJ_C"/>
</dbReference>
<dbReference type="Gene3D" id="1.10.287.110">
    <property type="entry name" value="DnaJ domain"/>
    <property type="match status" value="1"/>
</dbReference>
<dbReference type="CDD" id="cd06257">
    <property type="entry name" value="DnaJ"/>
    <property type="match status" value="1"/>
</dbReference>
<dbReference type="PROSITE" id="PS50076">
    <property type="entry name" value="DNAJ_2"/>
    <property type="match status" value="1"/>
</dbReference>
<dbReference type="PANTHER" id="PTHR43096">
    <property type="entry name" value="DNAJ HOMOLOG 1, MITOCHONDRIAL-RELATED"/>
    <property type="match status" value="1"/>
</dbReference>
<evidence type="ECO:0000313" key="4">
    <source>
        <dbReference type="Proteomes" id="UP001181622"/>
    </source>
</evidence>
<dbReference type="CDD" id="cd10747">
    <property type="entry name" value="DnaJ_C"/>
    <property type="match status" value="1"/>
</dbReference>
<dbReference type="SUPFAM" id="SSF46565">
    <property type="entry name" value="Chaperone J-domain"/>
    <property type="match status" value="1"/>
</dbReference>
<dbReference type="PRINTS" id="PR00625">
    <property type="entry name" value="JDOMAIN"/>
</dbReference>